<reference evidence="4" key="1">
    <citation type="submission" date="2023-07" db="EMBL/GenBank/DDBJ databases">
        <title>Two novel species in the genus Flavivirga.</title>
        <authorList>
            <person name="Kwon K."/>
        </authorList>
    </citation>
    <scope>NUCLEOTIDE SEQUENCE</scope>
    <source>
        <strain evidence="4">KACC 14158</strain>
    </source>
</reference>
<dbReference type="Proteomes" id="UP001176806">
    <property type="component" value="Unassembled WGS sequence"/>
</dbReference>
<comment type="caution">
    <text evidence="4">The sequence shown here is derived from an EMBL/GenBank/DDBJ whole genome shotgun (WGS) entry which is preliminary data.</text>
</comment>
<dbReference type="InterPro" id="IPR026444">
    <property type="entry name" value="Secre_tail"/>
</dbReference>
<keyword evidence="5" id="KW-1185">Reference proteome</keyword>
<evidence type="ECO:0000313" key="4">
    <source>
        <dbReference type="EMBL" id="MDO5973787.1"/>
    </source>
</evidence>
<protein>
    <submittedName>
        <fullName evidence="4">T9SS type A sorting domain-containing protein</fullName>
    </submittedName>
</protein>
<sequence length="504" mass="55756">MKQIYFYAILLLSGIANSQTTHITLVKDINPGTKPSSPTSLFAFNGKLYFAADDSSGSNTGETDVGNELWVSDGTETETKLVKDLDGTDADSNPGNFFILNNALYFQAYDAGTASYNMYTTDGTEDGTNSFNNNFQAGIPTIVGDKAYMRSYVWNADFTDLTGTYYEFNGETFKELPDSGEGSVNVGYNAGYIALDDNSILFNTEYTIAGETPLGPELYLYNITDQTYTLIKNFGDDGTVVDGELEYLSMSYLTKLGDAVYFSFDGKLWITDGTTDGTMQVSTTAAIGDVRDLYVWEDKLFFEGDLEPENDTTVFDQLYVYDPDADSLTDITGPYNIERDHNPMHFAAPGDGYLYYAGRSSSDLHNLFKTDGVTIETVESGLIDNVDDIVVLNNKLYFEADFKIDFFSIGRELFSVDPSSILSASEFELDSSLSIYPNPSTNYFNVQSTLEGEINYTIYNVTGKKVLKGTIENEVINHNLTSGLYLLKLDNGFNSISKKIVVKN</sequence>
<name>A0ABT8WKV3_9FLAO</name>
<dbReference type="Pfam" id="PF18962">
    <property type="entry name" value="Por_Secre_tail"/>
    <property type="match status" value="1"/>
</dbReference>
<feature type="domain" description="Secretion system C-terminal sorting" evidence="3">
    <location>
        <begin position="435"/>
        <end position="502"/>
    </location>
</feature>
<evidence type="ECO:0000313" key="5">
    <source>
        <dbReference type="Proteomes" id="UP001176806"/>
    </source>
</evidence>
<evidence type="ECO:0000259" key="3">
    <source>
        <dbReference type="Pfam" id="PF18962"/>
    </source>
</evidence>
<dbReference type="EMBL" id="JAUOEL010000002">
    <property type="protein sequence ID" value="MDO5973787.1"/>
    <property type="molecule type" value="Genomic_DNA"/>
</dbReference>
<dbReference type="NCBIfam" id="TIGR04183">
    <property type="entry name" value="Por_Secre_tail"/>
    <property type="match status" value="1"/>
</dbReference>
<evidence type="ECO:0000256" key="2">
    <source>
        <dbReference type="SAM" id="SignalP"/>
    </source>
</evidence>
<gene>
    <name evidence="4" type="ORF">Q4Q40_06285</name>
</gene>
<keyword evidence="1 2" id="KW-0732">Signal</keyword>
<proteinExistence type="predicted"/>
<dbReference type="RefSeq" id="WP_303300933.1">
    <property type="nucleotide sequence ID" value="NZ_BAABDA010000051.1"/>
</dbReference>
<dbReference type="SUPFAM" id="SSF101898">
    <property type="entry name" value="NHL repeat"/>
    <property type="match status" value="1"/>
</dbReference>
<feature type="chain" id="PRO_5045723499" evidence="2">
    <location>
        <begin position="19"/>
        <end position="504"/>
    </location>
</feature>
<evidence type="ECO:0000256" key="1">
    <source>
        <dbReference type="ARBA" id="ARBA00022729"/>
    </source>
</evidence>
<feature type="signal peptide" evidence="2">
    <location>
        <begin position="1"/>
        <end position="18"/>
    </location>
</feature>
<accession>A0ABT8WKV3</accession>
<organism evidence="4 5">
    <name type="scientific">Flavivirga jejuensis</name>
    <dbReference type="NCBI Taxonomy" id="870487"/>
    <lineage>
        <taxon>Bacteria</taxon>
        <taxon>Pseudomonadati</taxon>
        <taxon>Bacteroidota</taxon>
        <taxon>Flavobacteriia</taxon>
        <taxon>Flavobacteriales</taxon>
        <taxon>Flavobacteriaceae</taxon>
        <taxon>Flavivirga</taxon>
    </lineage>
</organism>